<dbReference type="RefSeq" id="WP_184788069.1">
    <property type="nucleotide sequence ID" value="NZ_BONT01000006.1"/>
</dbReference>
<dbReference type="AlphaFoldDB" id="A0A841FTA3"/>
<organism evidence="1 2">
    <name type="scientific">Phytomonospora endophytica</name>
    <dbReference type="NCBI Taxonomy" id="714109"/>
    <lineage>
        <taxon>Bacteria</taxon>
        <taxon>Bacillati</taxon>
        <taxon>Actinomycetota</taxon>
        <taxon>Actinomycetes</taxon>
        <taxon>Micromonosporales</taxon>
        <taxon>Micromonosporaceae</taxon>
        <taxon>Phytomonospora</taxon>
    </lineage>
</organism>
<accession>A0A841FTA3</accession>
<comment type="caution">
    <text evidence="1">The sequence shown here is derived from an EMBL/GenBank/DDBJ whole genome shotgun (WGS) entry which is preliminary data.</text>
</comment>
<keyword evidence="2" id="KW-1185">Reference proteome</keyword>
<sequence>MTNEHDNAALALLTALDAPDWARLAASARWAVEARLAKRHVPGELVAHVLADGERELLWHLRSSPDVTRDHPRVAEGAPDVPPAERWAEMSTFGARGYRDWERLLADCDPRRPEWQELKAQEISGGLYFGYAPVLALSPFREHYEWALRRAAARLTLREQARVLVSVQRDSGVGEVAAVTARYDLPIRDRAMEALAGRGIEALAAEFEGTGAAIEQLRAAGEKDAGGVARERADLDWTLIARAHAEEPFAAAVSAALCARDDCPEELRVALFTAHPGVVAEKYPDPPAALFSLPLKGAARTKALRTLTARFLKAERVAELIAHARPAAGVLEASRRADPLEPSVWRLQPVHAVVGRVLAATVGQDAGAWRALRRLLKGYKGTVAELCAKAAAEPDPGSAWPEAEALPPADAKPSLTGARKAFVVLLDAAGVETQLALLPHLDERTAADLFTHGVRRREWFEFVVGHGTPALRQAFVRARGKLDVGELQRLFDLDEPDLAGALALRRPMSSAQVAHVMSGRAFAAHVPGGQVYPAELRERFLATTGGWTGRHAVTCADPEVQRHILRHVRVRGIVPQLRLLLDLWERAGKAAMLALVEADLDPLKYTRAEFQGGVVKRVRKMAEADDEEAEKEALRAYLAERETPAWQIKRLGGSDNFHRESHGWFLAEIAASPARNRLGLLSGSGEGHVAAGDPTPRRALEAGATLAETLAMYPSTDPDDTRRWLVAAVSAGLVTWAEAFAVVTPASHVLAATVDDAPDRWLPDLRDVVPGLDLSAEAQLVALRLLRDFAGTVPELLATAVAVTA</sequence>
<dbReference type="EMBL" id="JACHGT010000006">
    <property type="protein sequence ID" value="MBB6035210.1"/>
    <property type="molecule type" value="Genomic_DNA"/>
</dbReference>
<proteinExistence type="predicted"/>
<gene>
    <name evidence="1" type="ORF">HNR73_003067</name>
</gene>
<evidence type="ECO:0000313" key="1">
    <source>
        <dbReference type="EMBL" id="MBB6035210.1"/>
    </source>
</evidence>
<dbReference type="Proteomes" id="UP000548476">
    <property type="component" value="Unassembled WGS sequence"/>
</dbReference>
<evidence type="ECO:0000313" key="2">
    <source>
        <dbReference type="Proteomes" id="UP000548476"/>
    </source>
</evidence>
<protein>
    <submittedName>
        <fullName evidence="1">Uncharacterized protein</fullName>
    </submittedName>
</protein>
<reference evidence="1 2" key="1">
    <citation type="submission" date="2020-08" db="EMBL/GenBank/DDBJ databases">
        <title>Genomic Encyclopedia of Type Strains, Phase IV (KMG-IV): sequencing the most valuable type-strain genomes for metagenomic binning, comparative biology and taxonomic classification.</title>
        <authorList>
            <person name="Goeker M."/>
        </authorList>
    </citation>
    <scope>NUCLEOTIDE SEQUENCE [LARGE SCALE GENOMIC DNA]</scope>
    <source>
        <strain evidence="1 2">YIM 65646</strain>
    </source>
</reference>
<name>A0A841FTA3_9ACTN</name>